<accession>A0A9P8PHM5</accession>
<protein>
    <recommendedName>
        <fullName evidence="4">Securin</fullName>
    </recommendedName>
</protein>
<dbReference type="GeneID" id="70232353"/>
<feature type="region of interest" description="Disordered" evidence="1">
    <location>
        <begin position="1"/>
        <end position="53"/>
    </location>
</feature>
<dbReference type="OrthoDB" id="3994086at2759"/>
<gene>
    <name evidence="2" type="ORF">OGAPHI_000385</name>
</gene>
<feature type="compositionally biased region" description="Polar residues" evidence="1">
    <location>
        <begin position="36"/>
        <end position="48"/>
    </location>
</feature>
<feature type="compositionally biased region" description="Polar residues" evidence="1">
    <location>
        <begin position="1"/>
        <end position="14"/>
    </location>
</feature>
<organism evidence="2 3">
    <name type="scientific">Ogataea philodendri</name>
    <dbReference type="NCBI Taxonomy" id="1378263"/>
    <lineage>
        <taxon>Eukaryota</taxon>
        <taxon>Fungi</taxon>
        <taxon>Dikarya</taxon>
        <taxon>Ascomycota</taxon>
        <taxon>Saccharomycotina</taxon>
        <taxon>Pichiomycetes</taxon>
        <taxon>Pichiales</taxon>
        <taxon>Pichiaceae</taxon>
        <taxon>Ogataea</taxon>
    </lineage>
</organism>
<dbReference type="Proteomes" id="UP000769157">
    <property type="component" value="Unassembled WGS sequence"/>
</dbReference>
<evidence type="ECO:0000313" key="3">
    <source>
        <dbReference type="Proteomes" id="UP000769157"/>
    </source>
</evidence>
<sequence length="214" mass="24585">MSSIPLTKANQNKENALRPKSQDVHNEKTLARHTSKTVLRTKSSNSIVKPQDFGNYNKIRKTSTLGDVDLFEPQENVKTGARKFKVQRDSPLSNTKHKLPLKHEPELDDEIEIVPAKEDELPYIPDNLEPLPEDLLEDTLKGKTRSKNAKSLNDPLELDLSYLQDMEQQDAETTEKPLELVLEFPEEGQETESKKLDHILQDMELHSHYKPKRL</sequence>
<dbReference type="AlphaFoldDB" id="A0A9P8PHM5"/>
<keyword evidence="3" id="KW-1185">Reference proteome</keyword>
<dbReference type="RefSeq" id="XP_046064856.1">
    <property type="nucleotide sequence ID" value="XM_046204884.1"/>
</dbReference>
<reference evidence="2" key="2">
    <citation type="submission" date="2021-01" db="EMBL/GenBank/DDBJ databases">
        <authorList>
            <person name="Schikora-Tamarit M.A."/>
        </authorList>
    </citation>
    <scope>NUCLEOTIDE SEQUENCE</scope>
    <source>
        <strain evidence="2">CBS6075</strain>
    </source>
</reference>
<evidence type="ECO:0000256" key="1">
    <source>
        <dbReference type="SAM" id="MobiDB-lite"/>
    </source>
</evidence>
<evidence type="ECO:0008006" key="4">
    <source>
        <dbReference type="Google" id="ProtNLM"/>
    </source>
</evidence>
<feature type="compositionally biased region" description="Basic and acidic residues" evidence="1">
    <location>
        <begin position="15"/>
        <end position="30"/>
    </location>
</feature>
<dbReference type="EMBL" id="JAEUBE010000055">
    <property type="protein sequence ID" value="KAH3671680.1"/>
    <property type="molecule type" value="Genomic_DNA"/>
</dbReference>
<name>A0A9P8PHM5_9ASCO</name>
<reference evidence="2" key="1">
    <citation type="journal article" date="2021" name="Open Biol.">
        <title>Shared evolutionary footprints suggest mitochondrial oxidative damage underlies multiple complex I losses in fungi.</title>
        <authorList>
            <person name="Schikora-Tamarit M.A."/>
            <person name="Marcet-Houben M."/>
            <person name="Nosek J."/>
            <person name="Gabaldon T."/>
        </authorList>
    </citation>
    <scope>NUCLEOTIDE SEQUENCE</scope>
    <source>
        <strain evidence="2">CBS6075</strain>
    </source>
</reference>
<proteinExistence type="predicted"/>
<comment type="caution">
    <text evidence="2">The sequence shown here is derived from an EMBL/GenBank/DDBJ whole genome shotgun (WGS) entry which is preliminary data.</text>
</comment>
<evidence type="ECO:0000313" key="2">
    <source>
        <dbReference type="EMBL" id="KAH3671680.1"/>
    </source>
</evidence>